<evidence type="ECO:0000256" key="9">
    <source>
        <dbReference type="SAM" id="MobiDB-lite"/>
    </source>
</evidence>
<dbReference type="EMBL" id="JH711573">
    <property type="protein sequence ID" value="EIW86735.1"/>
    <property type="molecule type" value="Genomic_DNA"/>
</dbReference>
<evidence type="ECO:0000256" key="4">
    <source>
        <dbReference type="ARBA" id="ARBA00022490"/>
    </source>
</evidence>
<dbReference type="Gene3D" id="1.10.10.1050">
    <property type="entry name" value="Dcp2, box A domain"/>
    <property type="match status" value="1"/>
</dbReference>
<dbReference type="GeneID" id="19211702"/>
<dbReference type="InterPro" id="IPR000086">
    <property type="entry name" value="NUDIX_hydrolase_dom"/>
</dbReference>
<dbReference type="Pfam" id="PF05026">
    <property type="entry name" value="DCP2"/>
    <property type="match status" value="1"/>
</dbReference>
<comment type="similarity">
    <text evidence="3">Belongs to the Nudix hydrolase family. DCP2 subfamily.</text>
</comment>
<gene>
    <name evidence="11" type="ORF">CONPUDRAFT_95525</name>
</gene>
<dbReference type="SMART" id="SM01125">
    <property type="entry name" value="DCP2"/>
    <property type="match status" value="1"/>
</dbReference>
<feature type="region of interest" description="Disordered" evidence="9">
    <location>
        <begin position="382"/>
        <end position="472"/>
    </location>
</feature>
<dbReference type="GO" id="GO:0000184">
    <property type="term" value="P:nuclear-transcribed mRNA catabolic process, nonsense-mediated decay"/>
    <property type="evidence" value="ECO:0007669"/>
    <property type="project" value="InterPro"/>
</dbReference>
<comment type="caution">
    <text evidence="11">The sequence shown here is derived from an EMBL/GenBank/DDBJ whole genome shotgun (WGS) entry which is preliminary data.</text>
</comment>
<dbReference type="RefSeq" id="XP_007763450.1">
    <property type="nucleotide sequence ID" value="XM_007765260.1"/>
</dbReference>
<name>A0A5M3N7C3_CONPW</name>
<organism evidence="11 12">
    <name type="scientific">Coniophora puteana (strain RWD-64-598)</name>
    <name type="common">Brown rot fungus</name>
    <dbReference type="NCBI Taxonomy" id="741705"/>
    <lineage>
        <taxon>Eukaryota</taxon>
        <taxon>Fungi</taxon>
        <taxon>Dikarya</taxon>
        <taxon>Basidiomycota</taxon>
        <taxon>Agaricomycotina</taxon>
        <taxon>Agaricomycetes</taxon>
        <taxon>Agaricomycetidae</taxon>
        <taxon>Boletales</taxon>
        <taxon>Coniophorineae</taxon>
        <taxon>Coniophoraceae</taxon>
        <taxon>Coniophora</taxon>
    </lineage>
</organism>
<dbReference type="GO" id="GO:0000290">
    <property type="term" value="P:deadenylation-dependent decapping of nuclear-transcribed mRNA"/>
    <property type="evidence" value="ECO:0007669"/>
    <property type="project" value="InterPro"/>
</dbReference>
<feature type="region of interest" description="Disordered" evidence="9">
    <location>
        <begin position="281"/>
        <end position="327"/>
    </location>
</feature>
<feature type="compositionally biased region" description="Basic and acidic residues" evidence="9">
    <location>
        <begin position="12"/>
        <end position="22"/>
    </location>
</feature>
<dbReference type="CDD" id="cd03672">
    <property type="entry name" value="NUDIX_Dcp2p_Nudt20"/>
    <property type="match status" value="1"/>
</dbReference>
<evidence type="ECO:0000259" key="10">
    <source>
        <dbReference type="PROSITE" id="PS51462"/>
    </source>
</evidence>
<reference evidence="12" key="1">
    <citation type="journal article" date="2012" name="Science">
        <title>The Paleozoic origin of enzymatic lignin decomposition reconstructed from 31 fungal genomes.</title>
        <authorList>
            <person name="Floudas D."/>
            <person name="Binder M."/>
            <person name="Riley R."/>
            <person name="Barry K."/>
            <person name="Blanchette R.A."/>
            <person name="Henrissat B."/>
            <person name="Martinez A.T."/>
            <person name="Otillar R."/>
            <person name="Spatafora J.W."/>
            <person name="Yadav J.S."/>
            <person name="Aerts A."/>
            <person name="Benoit I."/>
            <person name="Boyd A."/>
            <person name="Carlson A."/>
            <person name="Copeland A."/>
            <person name="Coutinho P.M."/>
            <person name="de Vries R.P."/>
            <person name="Ferreira P."/>
            <person name="Findley K."/>
            <person name="Foster B."/>
            <person name="Gaskell J."/>
            <person name="Glotzer D."/>
            <person name="Gorecki P."/>
            <person name="Heitman J."/>
            <person name="Hesse C."/>
            <person name="Hori C."/>
            <person name="Igarashi K."/>
            <person name="Jurgens J.A."/>
            <person name="Kallen N."/>
            <person name="Kersten P."/>
            <person name="Kohler A."/>
            <person name="Kuees U."/>
            <person name="Kumar T.K.A."/>
            <person name="Kuo A."/>
            <person name="LaButti K."/>
            <person name="Larrondo L.F."/>
            <person name="Lindquist E."/>
            <person name="Ling A."/>
            <person name="Lombard V."/>
            <person name="Lucas S."/>
            <person name="Lundell T."/>
            <person name="Martin R."/>
            <person name="McLaughlin D.J."/>
            <person name="Morgenstern I."/>
            <person name="Morin E."/>
            <person name="Murat C."/>
            <person name="Nagy L.G."/>
            <person name="Nolan M."/>
            <person name="Ohm R.A."/>
            <person name="Patyshakuliyeva A."/>
            <person name="Rokas A."/>
            <person name="Ruiz-Duenas F.J."/>
            <person name="Sabat G."/>
            <person name="Salamov A."/>
            <person name="Samejima M."/>
            <person name="Schmutz J."/>
            <person name="Slot J.C."/>
            <person name="St John F."/>
            <person name="Stenlid J."/>
            <person name="Sun H."/>
            <person name="Sun S."/>
            <person name="Syed K."/>
            <person name="Tsang A."/>
            <person name="Wiebenga A."/>
            <person name="Young D."/>
            <person name="Pisabarro A."/>
            <person name="Eastwood D.C."/>
            <person name="Martin F."/>
            <person name="Cullen D."/>
            <person name="Grigoriev I.V."/>
            <person name="Hibbett D.S."/>
        </authorList>
    </citation>
    <scope>NUCLEOTIDE SEQUENCE [LARGE SCALE GENOMIC DNA]</scope>
    <source>
        <strain evidence="12">RWD-64-598 SS2</strain>
    </source>
</reference>
<comment type="subcellular location">
    <subcellularLocation>
        <location evidence="2">Cytoplasm</location>
    </subcellularLocation>
</comment>
<feature type="compositionally biased region" description="Polar residues" evidence="9">
    <location>
        <begin position="1"/>
        <end position="10"/>
    </location>
</feature>
<evidence type="ECO:0000256" key="3">
    <source>
        <dbReference type="ARBA" id="ARBA00005279"/>
    </source>
</evidence>
<dbReference type="InterPro" id="IPR007722">
    <property type="entry name" value="DCP2_BoxA"/>
</dbReference>
<sequence length="724" mass="79410">MASSSSSSPEYQHAHPADPPERFSYKHATYEEVLEDISSRFILNLPDEELASVERICFQVEQAHWFYEDFVREENPKFPSLPLKKFSAMLFHSCPLLQQWSHDHEHAFNTFMDYKTRVPVCGAIMLNSTWEKCVLVKGWKSSSGWGFPKGKINQDEPPEACAVREVLEETGYNLAGQIDPDNVIKVSIKDQSISLYIVSGVPEDYPFQTKTRKEISKIEWFKLIDLPTWKRNKAAPGKFYLISPFIGALKAFINEHKPHSRPRKGRTDVSKPHVQDRRFVNDYQGGSAPESSSQSSSVDNGDPLTPSPPSIEATPVVNGGVEEGAPMDPHFARLLSSLSLSVAKPTQPQPDAKMESAMPAHADQKRSIKANLAANDTALKQSSFPPLQSIPDSMYHPQSPLNFPSKEPSTPRSTETVQANSLHALSSPTFPGSAPTHPHSPVSVQTSVQSASAASIMTSPRRSSRRSSSTADITPYLASASAAPPSGKRLKQLALLETVADESFRSASRADNMSAFTPTASNRPIHEHPGPSVSVPPPTIAYLQGGLGRMDYEAQPNVAFGPISNHQPSLQPLSQHAPHDDPFKVRPRTVSQHNPTVLPPPQNQHQTQLLSLLSGSTEQGRPLPVQFQRPGNQSLQLMHGRVSTQPGTIAMNPPYGSVPGPRPQPQNYIPYPRSSGPMGGPQFDPTILNPVVMPSVPSTRFPPDHGQLLSILNSNQPMSRPPLN</sequence>
<evidence type="ECO:0000256" key="5">
    <source>
        <dbReference type="ARBA" id="ARBA00022723"/>
    </source>
</evidence>
<feature type="region of interest" description="Disordered" evidence="9">
    <location>
        <begin position="1"/>
        <end position="22"/>
    </location>
</feature>
<dbReference type="FunFam" id="3.90.79.10:FF:000003">
    <property type="entry name" value="M7GpppN-mRNA hydrolase isoform 2"/>
    <property type="match status" value="1"/>
</dbReference>
<keyword evidence="7" id="KW-0694">RNA-binding</keyword>
<keyword evidence="6" id="KW-0378">Hydrolase</keyword>
<feature type="compositionally biased region" description="Polar residues" evidence="9">
    <location>
        <begin position="399"/>
        <end position="430"/>
    </location>
</feature>
<dbReference type="AlphaFoldDB" id="A0A5M3N7C3"/>
<evidence type="ECO:0000256" key="8">
    <source>
        <dbReference type="ARBA" id="ARBA00023211"/>
    </source>
</evidence>
<feature type="domain" description="Nudix hydrolase" evidence="10">
    <location>
        <begin position="116"/>
        <end position="245"/>
    </location>
</feature>
<dbReference type="InterPro" id="IPR020084">
    <property type="entry name" value="NUDIX_hydrolase_CS"/>
</dbReference>
<dbReference type="Gene3D" id="3.90.79.10">
    <property type="entry name" value="Nucleoside Triphosphate Pyrophosphohydrolase"/>
    <property type="match status" value="1"/>
</dbReference>
<keyword evidence="8" id="KW-0464">Manganese</keyword>
<keyword evidence="12" id="KW-1185">Reference proteome</keyword>
<feature type="region of interest" description="Disordered" evidence="9">
    <location>
        <begin position="699"/>
        <end position="724"/>
    </location>
</feature>
<dbReference type="GO" id="GO:0140933">
    <property type="term" value="F:5'-(N(7)-methylguanosine 5'-triphospho)-[mRNA] hydrolase activity"/>
    <property type="evidence" value="ECO:0007669"/>
    <property type="project" value="InterPro"/>
</dbReference>
<dbReference type="SUPFAM" id="SSF55811">
    <property type="entry name" value="Nudix"/>
    <property type="match status" value="1"/>
</dbReference>
<dbReference type="SUPFAM" id="SSF140586">
    <property type="entry name" value="Dcp2 domain-like"/>
    <property type="match status" value="1"/>
</dbReference>
<dbReference type="GO" id="GO:0000932">
    <property type="term" value="C:P-body"/>
    <property type="evidence" value="ECO:0007669"/>
    <property type="project" value="TreeGrafter"/>
</dbReference>
<feature type="region of interest" description="Disordered" evidence="9">
    <location>
        <begin position="344"/>
        <end position="365"/>
    </location>
</feature>
<protein>
    <submittedName>
        <fullName evidence="11">DCP2-domain-containing protein</fullName>
    </submittedName>
</protein>
<evidence type="ECO:0000313" key="11">
    <source>
        <dbReference type="EMBL" id="EIW86735.1"/>
    </source>
</evidence>
<evidence type="ECO:0000256" key="7">
    <source>
        <dbReference type="ARBA" id="ARBA00022884"/>
    </source>
</evidence>
<dbReference type="InterPro" id="IPR036189">
    <property type="entry name" value="DCP2_BoxA_sf"/>
</dbReference>
<dbReference type="GO" id="GO:0030145">
    <property type="term" value="F:manganese ion binding"/>
    <property type="evidence" value="ECO:0007669"/>
    <property type="project" value="InterPro"/>
</dbReference>
<dbReference type="OrthoDB" id="18996at2759"/>
<proteinExistence type="inferred from homology"/>
<evidence type="ECO:0000256" key="6">
    <source>
        <dbReference type="ARBA" id="ARBA00022801"/>
    </source>
</evidence>
<keyword evidence="5" id="KW-0479">Metal-binding</keyword>
<dbReference type="PANTHER" id="PTHR23114">
    <property type="entry name" value="M7GPPPN-MRNA HYDROLASE"/>
    <property type="match status" value="1"/>
</dbReference>
<dbReference type="GO" id="GO:0003723">
    <property type="term" value="F:RNA binding"/>
    <property type="evidence" value="ECO:0007669"/>
    <property type="project" value="UniProtKB-KW"/>
</dbReference>
<feature type="region of interest" description="Disordered" evidence="9">
    <location>
        <begin position="257"/>
        <end position="276"/>
    </location>
</feature>
<dbReference type="InterPro" id="IPR015797">
    <property type="entry name" value="NUDIX_hydrolase-like_dom_sf"/>
</dbReference>
<dbReference type="FunFam" id="1.10.10.1050:FF:000003">
    <property type="entry name" value="Decapping enzyme Dcp2, putative"/>
    <property type="match status" value="1"/>
</dbReference>
<evidence type="ECO:0000256" key="2">
    <source>
        <dbReference type="ARBA" id="ARBA00004496"/>
    </source>
</evidence>
<dbReference type="OMA" id="AMLFHAC"/>
<dbReference type="Proteomes" id="UP000053558">
    <property type="component" value="Unassembled WGS sequence"/>
</dbReference>
<evidence type="ECO:0000313" key="12">
    <source>
        <dbReference type="Proteomes" id="UP000053558"/>
    </source>
</evidence>
<dbReference type="PROSITE" id="PS00893">
    <property type="entry name" value="NUDIX_BOX"/>
    <property type="match status" value="1"/>
</dbReference>
<feature type="compositionally biased region" description="Low complexity" evidence="9">
    <location>
        <begin position="437"/>
        <end position="469"/>
    </location>
</feature>
<accession>A0A5M3N7C3</accession>
<dbReference type="KEGG" id="cput:CONPUDRAFT_95525"/>
<dbReference type="PANTHER" id="PTHR23114:SF17">
    <property type="entry name" value="M7GPPPN-MRNA HYDROLASE"/>
    <property type="match status" value="1"/>
</dbReference>
<dbReference type="Pfam" id="PF00293">
    <property type="entry name" value="NUDIX"/>
    <property type="match status" value="1"/>
</dbReference>
<dbReference type="PROSITE" id="PS51462">
    <property type="entry name" value="NUDIX"/>
    <property type="match status" value="1"/>
</dbReference>
<keyword evidence="4" id="KW-0963">Cytoplasm</keyword>
<evidence type="ECO:0000256" key="1">
    <source>
        <dbReference type="ARBA" id="ARBA00001936"/>
    </source>
</evidence>
<feature type="region of interest" description="Disordered" evidence="9">
    <location>
        <begin position="516"/>
        <end position="537"/>
    </location>
</feature>
<dbReference type="InterPro" id="IPR044099">
    <property type="entry name" value="Dcp2_NUDIX"/>
</dbReference>
<comment type="cofactor">
    <cofactor evidence="1">
        <name>Mn(2+)</name>
        <dbReference type="ChEBI" id="CHEBI:29035"/>
    </cofactor>
</comment>
<feature type="compositionally biased region" description="Basic and acidic residues" evidence="9">
    <location>
        <begin position="265"/>
        <end position="276"/>
    </location>
</feature>